<gene>
    <name evidence="10" type="ORF">J2S49_000084</name>
</gene>
<feature type="transmembrane region" description="Helical" evidence="8">
    <location>
        <begin position="273"/>
        <end position="300"/>
    </location>
</feature>
<dbReference type="InterPro" id="IPR001173">
    <property type="entry name" value="Glyco_trans_2-like"/>
</dbReference>
<feature type="domain" description="Glycosyltransferase 2-like" evidence="9">
    <location>
        <begin position="12"/>
        <end position="154"/>
    </location>
</feature>
<comment type="similarity">
    <text evidence="2">Belongs to the glycosyltransferase 2 family.</text>
</comment>
<evidence type="ECO:0000313" key="11">
    <source>
        <dbReference type="Proteomes" id="UP001235966"/>
    </source>
</evidence>
<comment type="subcellular location">
    <subcellularLocation>
        <location evidence="1">Membrane</location>
        <topology evidence="1">Multi-pass membrane protein</topology>
    </subcellularLocation>
</comment>
<dbReference type="PANTHER" id="PTHR48090">
    <property type="entry name" value="UNDECAPRENYL-PHOSPHATE 4-DEOXY-4-FORMAMIDO-L-ARABINOSE TRANSFERASE-RELATED"/>
    <property type="match status" value="1"/>
</dbReference>
<keyword evidence="4" id="KW-0808">Transferase</keyword>
<keyword evidence="3" id="KW-0328">Glycosyltransferase</keyword>
<organism evidence="10 11">
    <name type="scientific">Arcanobacterium wilhelmae</name>
    <dbReference type="NCBI Taxonomy" id="1803177"/>
    <lineage>
        <taxon>Bacteria</taxon>
        <taxon>Bacillati</taxon>
        <taxon>Actinomycetota</taxon>
        <taxon>Actinomycetes</taxon>
        <taxon>Actinomycetales</taxon>
        <taxon>Actinomycetaceae</taxon>
        <taxon>Arcanobacterium</taxon>
    </lineage>
</organism>
<feature type="transmembrane region" description="Helical" evidence="8">
    <location>
        <begin position="243"/>
        <end position="267"/>
    </location>
</feature>
<dbReference type="SUPFAM" id="SSF53448">
    <property type="entry name" value="Nucleotide-diphospho-sugar transferases"/>
    <property type="match status" value="1"/>
</dbReference>
<keyword evidence="7 8" id="KW-0472">Membrane</keyword>
<evidence type="ECO:0000259" key="9">
    <source>
        <dbReference type="Pfam" id="PF00535"/>
    </source>
</evidence>
<evidence type="ECO:0000256" key="4">
    <source>
        <dbReference type="ARBA" id="ARBA00022679"/>
    </source>
</evidence>
<evidence type="ECO:0000256" key="3">
    <source>
        <dbReference type="ARBA" id="ARBA00022676"/>
    </source>
</evidence>
<evidence type="ECO:0000313" key="10">
    <source>
        <dbReference type="EMBL" id="MDP9800008.1"/>
    </source>
</evidence>
<protein>
    <submittedName>
        <fullName evidence="10">Glycosyltransferase involved in cell wall biosynthesis</fullName>
    </submittedName>
</protein>
<evidence type="ECO:0000256" key="2">
    <source>
        <dbReference type="ARBA" id="ARBA00006739"/>
    </source>
</evidence>
<dbReference type="PANTHER" id="PTHR48090:SF1">
    <property type="entry name" value="PROPHAGE BACTOPRENOL GLUCOSYL TRANSFERASE HOMOLOG"/>
    <property type="match status" value="1"/>
</dbReference>
<accession>A0ABT9N8I2</accession>
<evidence type="ECO:0000256" key="7">
    <source>
        <dbReference type="ARBA" id="ARBA00023136"/>
    </source>
</evidence>
<dbReference type="Proteomes" id="UP001235966">
    <property type="component" value="Unassembled WGS sequence"/>
</dbReference>
<evidence type="ECO:0000256" key="8">
    <source>
        <dbReference type="SAM" id="Phobius"/>
    </source>
</evidence>
<keyword evidence="6 8" id="KW-1133">Transmembrane helix</keyword>
<dbReference type="InterPro" id="IPR050256">
    <property type="entry name" value="Glycosyltransferase_2"/>
</dbReference>
<dbReference type="RefSeq" id="WP_278057433.1">
    <property type="nucleotide sequence ID" value="NZ_CP121247.1"/>
</dbReference>
<dbReference type="CDD" id="cd04187">
    <property type="entry name" value="DPM1_like_bac"/>
    <property type="match status" value="1"/>
</dbReference>
<keyword evidence="5 8" id="KW-0812">Transmembrane</keyword>
<dbReference type="Pfam" id="PF00535">
    <property type="entry name" value="Glycos_transf_2"/>
    <property type="match status" value="1"/>
</dbReference>
<name>A0ABT9N8I2_9ACTO</name>
<sequence length="321" mass="35352">MKDNRSVPRVWFVIPCYNETEALALSTGVFVGELRSLIDAGKVAPESSVCFVNDGSSDGTWELINELAAENPLVRGITLSRNRGHQHALFAGLMEAYEQGVDVTISMDADGQDDVHAATAMLDEYTKGADVVYGVRSSREKDTFFKRFTAESYYKVLGHMGAEVVFNHADYRLMSSDALAGLAEFSERNLFLRGMVPLVGFKSAQVEYERAERVAGESHYPLRKMLALAFDGITSFSVKPLQYVTTLGMLFSLLGFVGVAWALIAFFTGHAVAGWASTIAVLSIIGGIQMLALGVIGTYIGKIYIETKRRPRFIISERTWE</sequence>
<evidence type="ECO:0000256" key="6">
    <source>
        <dbReference type="ARBA" id="ARBA00022989"/>
    </source>
</evidence>
<dbReference type="EMBL" id="JAUSQW010000001">
    <property type="protein sequence ID" value="MDP9800008.1"/>
    <property type="molecule type" value="Genomic_DNA"/>
</dbReference>
<reference evidence="10 11" key="1">
    <citation type="submission" date="2023-07" db="EMBL/GenBank/DDBJ databases">
        <title>Sequencing the genomes of 1000 actinobacteria strains.</title>
        <authorList>
            <person name="Klenk H.-P."/>
        </authorList>
    </citation>
    <scope>NUCLEOTIDE SEQUENCE [LARGE SCALE GENOMIC DNA]</scope>
    <source>
        <strain evidence="10 11">DSM 102162</strain>
    </source>
</reference>
<evidence type="ECO:0000256" key="1">
    <source>
        <dbReference type="ARBA" id="ARBA00004141"/>
    </source>
</evidence>
<keyword evidence="11" id="KW-1185">Reference proteome</keyword>
<comment type="caution">
    <text evidence="10">The sequence shown here is derived from an EMBL/GenBank/DDBJ whole genome shotgun (WGS) entry which is preliminary data.</text>
</comment>
<proteinExistence type="inferred from homology"/>
<dbReference type="Gene3D" id="3.90.550.10">
    <property type="entry name" value="Spore Coat Polysaccharide Biosynthesis Protein SpsA, Chain A"/>
    <property type="match status" value="1"/>
</dbReference>
<evidence type="ECO:0000256" key="5">
    <source>
        <dbReference type="ARBA" id="ARBA00022692"/>
    </source>
</evidence>
<dbReference type="InterPro" id="IPR029044">
    <property type="entry name" value="Nucleotide-diphossugar_trans"/>
</dbReference>